<organism evidence="2 3">
    <name type="scientific">Dictyostelium firmibasis</name>
    <dbReference type="NCBI Taxonomy" id="79012"/>
    <lineage>
        <taxon>Eukaryota</taxon>
        <taxon>Amoebozoa</taxon>
        <taxon>Evosea</taxon>
        <taxon>Eumycetozoa</taxon>
        <taxon>Dictyostelia</taxon>
        <taxon>Dictyosteliales</taxon>
        <taxon>Dictyosteliaceae</taxon>
        <taxon>Dictyostelium</taxon>
    </lineage>
</organism>
<comment type="caution">
    <text evidence="2">The sequence shown here is derived from an EMBL/GenBank/DDBJ whole genome shotgun (WGS) entry which is preliminary data.</text>
</comment>
<evidence type="ECO:0000313" key="3">
    <source>
        <dbReference type="Proteomes" id="UP001344447"/>
    </source>
</evidence>
<keyword evidence="3" id="KW-1185">Reference proteome</keyword>
<keyword evidence="1" id="KW-0472">Membrane</keyword>
<dbReference type="Proteomes" id="UP001344447">
    <property type="component" value="Unassembled WGS sequence"/>
</dbReference>
<keyword evidence="1" id="KW-1133">Transmembrane helix</keyword>
<gene>
    <name evidence="2" type="ORF">RB653_008570</name>
</gene>
<keyword evidence="1" id="KW-0812">Transmembrane</keyword>
<feature type="transmembrane region" description="Helical" evidence="1">
    <location>
        <begin position="21"/>
        <end position="38"/>
    </location>
</feature>
<accession>A0AAN7U4X4</accession>
<evidence type="ECO:0000256" key="1">
    <source>
        <dbReference type="SAM" id="Phobius"/>
    </source>
</evidence>
<protein>
    <submittedName>
        <fullName evidence="2">Uncharacterized protein</fullName>
    </submittedName>
</protein>
<reference evidence="2 3" key="1">
    <citation type="submission" date="2023-11" db="EMBL/GenBank/DDBJ databases">
        <title>Dfirmibasis_genome.</title>
        <authorList>
            <person name="Edelbroek B."/>
            <person name="Kjellin J."/>
            <person name="Jerlstrom-Hultqvist J."/>
            <person name="Soderbom F."/>
        </authorList>
    </citation>
    <scope>NUCLEOTIDE SEQUENCE [LARGE SCALE GENOMIC DNA]</scope>
    <source>
        <strain evidence="2 3">TNS-C-14</strain>
    </source>
</reference>
<sequence length="43" mass="5128">MDSNFSKKKISGIDSHLQSRIGQRFVFATFFVIMFDYFKKKSF</sequence>
<dbReference type="EMBL" id="JAVFKY010000003">
    <property type="protein sequence ID" value="KAK5578895.1"/>
    <property type="molecule type" value="Genomic_DNA"/>
</dbReference>
<dbReference type="AlphaFoldDB" id="A0AAN7U4X4"/>
<evidence type="ECO:0000313" key="2">
    <source>
        <dbReference type="EMBL" id="KAK5578895.1"/>
    </source>
</evidence>
<proteinExistence type="predicted"/>
<name>A0AAN7U4X4_9MYCE</name>